<name>A0A6G1ISS1_9PLEO</name>
<gene>
    <name evidence="1" type="ORF">K458DRAFT_84895</name>
</gene>
<dbReference type="EMBL" id="MU005593">
    <property type="protein sequence ID" value="KAF2681003.1"/>
    <property type="molecule type" value="Genomic_DNA"/>
</dbReference>
<protein>
    <submittedName>
        <fullName evidence="1">Uncharacterized protein</fullName>
    </submittedName>
</protein>
<evidence type="ECO:0000313" key="2">
    <source>
        <dbReference type="Proteomes" id="UP000799291"/>
    </source>
</evidence>
<sequence length="208" mass="24569">MTPCLYMPMIQNILQFTAESCSPSTPTQTMIDPAPSLSRIAYIRTVTRTNTKTPKVQSFLSAYVWQSRQGELAKGVPRHRVLFGDRNSFDASMLDILIARIQSSVPADVKPPIKEYEFPWPSFQHMTRSDWNCRISEEHASMIAGEEVRRRRHRRCGQWRRRQRMRRSSAARVRLSRRFLHHRPLQHFPHLFSKLYLTRLPRRPRAQE</sequence>
<proteinExistence type="predicted"/>
<accession>A0A6G1ISS1</accession>
<evidence type="ECO:0000313" key="1">
    <source>
        <dbReference type="EMBL" id="KAF2681003.1"/>
    </source>
</evidence>
<reference evidence="1" key="1">
    <citation type="journal article" date="2020" name="Stud. Mycol.">
        <title>101 Dothideomycetes genomes: a test case for predicting lifestyles and emergence of pathogens.</title>
        <authorList>
            <person name="Haridas S."/>
            <person name="Albert R."/>
            <person name="Binder M."/>
            <person name="Bloem J."/>
            <person name="Labutti K."/>
            <person name="Salamov A."/>
            <person name="Andreopoulos B."/>
            <person name="Baker S."/>
            <person name="Barry K."/>
            <person name="Bills G."/>
            <person name="Bluhm B."/>
            <person name="Cannon C."/>
            <person name="Castanera R."/>
            <person name="Culley D."/>
            <person name="Daum C."/>
            <person name="Ezra D."/>
            <person name="Gonzalez J."/>
            <person name="Henrissat B."/>
            <person name="Kuo A."/>
            <person name="Liang C."/>
            <person name="Lipzen A."/>
            <person name="Lutzoni F."/>
            <person name="Magnuson J."/>
            <person name="Mondo S."/>
            <person name="Nolan M."/>
            <person name="Ohm R."/>
            <person name="Pangilinan J."/>
            <person name="Park H.-J."/>
            <person name="Ramirez L."/>
            <person name="Alfaro M."/>
            <person name="Sun H."/>
            <person name="Tritt A."/>
            <person name="Yoshinaga Y."/>
            <person name="Zwiers L.-H."/>
            <person name="Turgeon B."/>
            <person name="Goodwin S."/>
            <person name="Spatafora J."/>
            <person name="Crous P."/>
            <person name="Grigoriev I."/>
        </authorList>
    </citation>
    <scope>NUCLEOTIDE SEQUENCE</scope>
    <source>
        <strain evidence="1">CBS 122367</strain>
    </source>
</reference>
<dbReference type="AlphaFoldDB" id="A0A6G1ISS1"/>
<dbReference type="Proteomes" id="UP000799291">
    <property type="component" value="Unassembled WGS sequence"/>
</dbReference>
<keyword evidence="2" id="KW-1185">Reference proteome</keyword>
<organism evidence="1 2">
    <name type="scientific">Lentithecium fluviatile CBS 122367</name>
    <dbReference type="NCBI Taxonomy" id="1168545"/>
    <lineage>
        <taxon>Eukaryota</taxon>
        <taxon>Fungi</taxon>
        <taxon>Dikarya</taxon>
        <taxon>Ascomycota</taxon>
        <taxon>Pezizomycotina</taxon>
        <taxon>Dothideomycetes</taxon>
        <taxon>Pleosporomycetidae</taxon>
        <taxon>Pleosporales</taxon>
        <taxon>Massarineae</taxon>
        <taxon>Lentitheciaceae</taxon>
        <taxon>Lentithecium</taxon>
    </lineage>
</organism>